<reference evidence="2" key="1">
    <citation type="journal article" date="2019" name="Int. J. Syst. Evol. Microbiol.">
        <title>The Global Catalogue of Microorganisms (GCM) 10K type strain sequencing project: providing services to taxonomists for standard genome sequencing and annotation.</title>
        <authorList>
            <consortium name="The Broad Institute Genomics Platform"/>
            <consortium name="The Broad Institute Genome Sequencing Center for Infectious Disease"/>
            <person name="Wu L."/>
            <person name="Ma J."/>
        </authorList>
    </citation>
    <scope>NUCLEOTIDE SEQUENCE [LARGE SCALE GENOMIC DNA]</scope>
    <source>
        <strain evidence="2">JCM 31920</strain>
    </source>
</reference>
<evidence type="ECO:0000313" key="1">
    <source>
        <dbReference type="EMBL" id="GAA4438886.1"/>
    </source>
</evidence>
<name>A0ABP8LXS7_9BACT</name>
<proteinExistence type="predicted"/>
<keyword evidence="2" id="KW-1185">Reference proteome</keyword>
<dbReference type="Proteomes" id="UP001501508">
    <property type="component" value="Unassembled WGS sequence"/>
</dbReference>
<protein>
    <submittedName>
        <fullName evidence="1">Uncharacterized protein</fullName>
    </submittedName>
</protein>
<accession>A0ABP8LXS7</accession>
<evidence type="ECO:0000313" key="2">
    <source>
        <dbReference type="Proteomes" id="UP001501508"/>
    </source>
</evidence>
<dbReference type="EMBL" id="BAABEY010000020">
    <property type="protein sequence ID" value="GAA4438886.1"/>
    <property type="molecule type" value="Genomic_DNA"/>
</dbReference>
<gene>
    <name evidence="1" type="ORF">GCM10023091_20170</name>
</gene>
<comment type="caution">
    <text evidence="1">The sequence shown here is derived from an EMBL/GenBank/DDBJ whole genome shotgun (WGS) entry which is preliminary data.</text>
</comment>
<sequence length="67" mass="7677">MENLMAIPELRHLTPTTRERAVLLANELIRQGISTKDAVSQAIHSARDWAVKNVNQKVWKRLKKMGI</sequence>
<organism evidence="1 2">
    <name type="scientific">Ravibacter arvi</name>
    <dbReference type="NCBI Taxonomy" id="2051041"/>
    <lineage>
        <taxon>Bacteria</taxon>
        <taxon>Pseudomonadati</taxon>
        <taxon>Bacteroidota</taxon>
        <taxon>Cytophagia</taxon>
        <taxon>Cytophagales</taxon>
        <taxon>Spirosomataceae</taxon>
        <taxon>Ravibacter</taxon>
    </lineage>
</organism>
<dbReference type="RefSeq" id="WP_345028502.1">
    <property type="nucleotide sequence ID" value="NZ_BAABEY010000020.1"/>
</dbReference>